<dbReference type="FunFam" id="2.60.370.10:FF:000001">
    <property type="entry name" value="COX11 cytochrome c oxidase assembly homolog"/>
    <property type="match status" value="1"/>
</dbReference>
<name>A0A6I4U2K6_9SPHN</name>
<evidence type="ECO:0000313" key="13">
    <source>
        <dbReference type="Proteomes" id="UP000429229"/>
    </source>
</evidence>
<dbReference type="NCBIfam" id="NF003465">
    <property type="entry name" value="PRK05089.1"/>
    <property type="match status" value="1"/>
</dbReference>
<dbReference type="HAMAP" id="MF_00155">
    <property type="entry name" value="CtaG"/>
    <property type="match status" value="1"/>
</dbReference>
<evidence type="ECO:0000256" key="6">
    <source>
        <dbReference type="ARBA" id="ARBA00022968"/>
    </source>
</evidence>
<dbReference type="OrthoDB" id="9804841at2"/>
<dbReference type="Proteomes" id="UP000429229">
    <property type="component" value="Unassembled WGS sequence"/>
</dbReference>
<feature type="transmembrane region" description="Helical" evidence="11">
    <location>
        <begin position="18"/>
        <end position="38"/>
    </location>
</feature>
<dbReference type="PIRSF" id="PIRSF005413">
    <property type="entry name" value="COX11"/>
    <property type="match status" value="1"/>
</dbReference>
<dbReference type="PANTHER" id="PTHR21320">
    <property type="entry name" value="CYTOCHROME C OXIDASE ASSEMBLY PROTEIN COX11-RELATED"/>
    <property type="match status" value="1"/>
</dbReference>
<evidence type="ECO:0000256" key="8">
    <source>
        <dbReference type="ARBA" id="ARBA00023008"/>
    </source>
</evidence>
<reference evidence="12 13" key="1">
    <citation type="submission" date="2019-12" db="EMBL/GenBank/DDBJ databases">
        <title>Genomic-based taxomic classification of the family Erythrobacteraceae.</title>
        <authorList>
            <person name="Xu L."/>
        </authorList>
    </citation>
    <scope>NUCLEOTIDE SEQUENCE [LARGE SCALE GENOMIC DNA]</scope>
    <source>
        <strain evidence="12 13">LMG 29519</strain>
    </source>
</reference>
<evidence type="ECO:0000256" key="1">
    <source>
        <dbReference type="ARBA" id="ARBA00004007"/>
    </source>
</evidence>
<evidence type="ECO:0000256" key="2">
    <source>
        <dbReference type="ARBA" id="ARBA00004382"/>
    </source>
</evidence>
<protein>
    <recommendedName>
        <fullName evidence="4 10">Cytochrome c oxidase assembly protein CtaG</fullName>
    </recommendedName>
</protein>
<feature type="topological domain" description="Periplasmic" evidence="10">
    <location>
        <begin position="35"/>
        <end position="193"/>
    </location>
</feature>
<dbReference type="Gene3D" id="2.60.370.10">
    <property type="entry name" value="Ctag/Cox11"/>
    <property type="match status" value="1"/>
</dbReference>
<feature type="topological domain" description="Cytoplasmic" evidence="10">
    <location>
        <begin position="1"/>
        <end position="12"/>
    </location>
</feature>
<comment type="function">
    <text evidence="1 10">Exerts its effect at some terminal stage of cytochrome c oxidase synthesis, probably by being involved in the insertion of the copper B into subunit I.</text>
</comment>
<gene>
    <name evidence="10" type="primary">ctaG</name>
    <name evidence="12" type="ORF">GRI68_00765</name>
</gene>
<evidence type="ECO:0000256" key="10">
    <source>
        <dbReference type="HAMAP-Rule" id="MF_00155"/>
    </source>
</evidence>
<dbReference type="Pfam" id="PF04442">
    <property type="entry name" value="CtaG_Cox11"/>
    <property type="match status" value="1"/>
</dbReference>
<accession>A0A6I4U2K6</accession>
<dbReference type="InterPro" id="IPR023471">
    <property type="entry name" value="CtaG/Cox11_dom_sf"/>
</dbReference>
<keyword evidence="8 10" id="KW-0186">Copper</keyword>
<dbReference type="InterPro" id="IPR007533">
    <property type="entry name" value="Cyt_c_oxidase_assmbl_CtaG"/>
</dbReference>
<evidence type="ECO:0000256" key="3">
    <source>
        <dbReference type="ARBA" id="ARBA00009620"/>
    </source>
</evidence>
<dbReference type="GO" id="GO:0008535">
    <property type="term" value="P:respiratory chain complex IV assembly"/>
    <property type="evidence" value="ECO:0007669"/>
    <property type="project" value="UniProtKB-UniRule"/>
</dbReference>
<proteinExistence type="inferred from homology"/>
<comment type="similarity">
    <text evidence="3 10">Belongs to the COX11/CtaG family.</text>
</comment>
<evidence type="ECO:0000256" key="5">
    <source>
        <dbReference type="ARBA" id="ARBA00022692"/>
    </source>
</evidence>
<evidence type="ECO:0000256" key="7">
    <source>
        <dbReference type="ARBA" id="ARBA00022989"/>
    </source>
</evidence>
<keyword evidence="9 10" id="KW-0472">Membrane</keyword>
<evidence type="ECO:0000256" key="9">
    <source>
        <dbReference type="ARBA" id="ARBA00023136"/>
    </source>
</evidence>
<keyword evidence="10" id="KW-1003">Cell membrane</keyword>
<keyword evidence="5 10" id="KW-0812">Transmembrane</keyword>
<evidence type="ECO:0000256" key="4">
    <source>
        <dbReference type="ARBA" id="ARBA00015384"/>
    </source>
</evidence>
<evidence type="ECO:0000313" key="12">
    <source>
        <dbReference type="EMBL" id="MXP08712.1"/>
    </source>
</evidence>
<keyword evidence="13" id="KW-1185">Reference proteome</keyword>
<dbReference type="RefSeq" id="WP_160615243.1">
    <property type="nucleotide sequence ID" value="NZ_WTYR01000001.1"/>
</dbReference>
<organism evidence="12 13">
    <name type="scientific">Alteriqipengyuania halimionae</name>
    <dbReference type="NCBI Taxonomy" id="1926630"/>
    <lineage>
        <taxon>Bacteria</taxon>
        <taxon>Pseudomonadati</taxon>
        <taxon>Pseudomonadota</taxon>
        <taxon>Alphaproteobacteria</taxon>
        <taxon>Sphingomonadales</taxon>
        <taxon>Erythrobacteraceae</taxon>
        <taxon>Alteriqipengyuania</taxon>
    </lineage>
</organism>
<dbReference type="AlphaFoldDB" id="A0A6I4U2K6"/>
<sequence length="193" mass="21231">MATAPEASLSARNKRTGFYMLGFALAMLGLGYASVPLYDLFCRVTGFAGTTQRATDDEASLAERIAASGATRDITIRFDTNVAPDLSWSFRPEHPTDRIAIGSRDQAIFLAKNDGTEPVVGTASFNVYPNEAGKYFSKVQCFCFTEQRLEPGQEVRMPVVYFVDPAIFDDPLVEDLDSITLSYTFHKKKDAAS</sequence>
<comment type="caution">
    <text evidence="12">The sequence shown here is derived from an EMBL/GenBank/DDBJ whole genome shotgun (WGS) entry which is preliminary data.</text>
</comment>
<keyword evidence="10" id="KW-0997">Cell inner membrane</keyword>
<dbReference type="GO" id="GO:0005886">
    <property type="term" value="C:plasma membrane"/>
    <property type="evidence" value="ECO:0007669"/>
    <property type="project" value="UniProtKB-SubCell"/>
</dbReference>
<dbReference type="SUPFAM" id="SSF110111">
    <property type="entry name" value="Ctag/Cox11"/>
    <property type="match status" value="1"/>
</dbReference>
<keyword evidence="7 10" id="KW-1133">Transmembrane helix</keyword>
<dbReference type="PANTHER" id="PTHR21320:SF3">
    <property type="entry name" value="CYTOCHROME C OXIDASE ASSEMBLY PROTEIN COX11, MITOCHONDRIAL-RELATED"/>
    <property type="match status" value="1"/>
</dbReference>
<keyword evidence="6 10" id="KW-0735">Signal-anchor</keyword>
<comment type="subcellular location">
    <subcellularLocation>
        <location evidence="2 10">Cell inner membrane</location>
        <topology evidence="2 10">Single-pass type II membrane protein</topology>
        <orientation evidence="2 10">Periplasmic side</orientation>
    </subcellularLocation>
</comment>
<dbReference type="EMBL" id="WTYR01000001">
    <property type="protein sequence ID" value="MXP08712.1"/>
    <property type="molecule type" value="Genomic_DNA"/>
</dbReference>
<dbReference type="GO" id="GO:0005507">
    <property type="term" value="F:copper ion binding"/>
    <property type="evidence" value="ECO:0007669"/>
    <property type="project" value="InterPro"/>
</dbReference>
<evidence type="ECO:0000256" key="11">
    <source>
        <dbReference type="SAM" id="Phobius"/>
    </source>
</evidence>